<sequence>MENWKYNRRECVWMADLSLTYFRKWGVFKLWGAIRQTELLVQLQRLQNSEGKQTLLICATNCPWELDAAFLRRFEKRIFVGLPNKHDRIQLLRRLLNVIAVGTLIMSLRYDP</sequence>
<dbReference type="InterPro" id="IPR003960">
    <property type="entry name" value="ATPase_AAA_CS"/>
</dbReference>
<dbReference type="Gene3D" id="3.40.50.300">
    <property type="entry name" value="P-loop containing nucleotide triphosphate hydrolases"/>
    <property type="match status" value="1"/>
</dbReference>
<dbReference type="WBParaSite" id="PSAMB.scaffold18371size952.g37569.t1">
    <property type="protein sequence ID" value="PSAMB.scaffold18371size952.g37569.t1"/>
    <property type="gene ID" value="PSAMB.scaffold18371size952.g37569"/>
</dbReference>
<proteinExistence type="inferred from homology"/>
<evidence type="ECO:0000313" key="3">
    <source>
        <dbReference type="Proteomes" id="UP000887566"/>
    </source>
</evidence>
<keyword evidence="1" id="KW-0067">ATP-binding</keyword>
<evidence type="ECO:0000256" key="1">
    <source>
        <dbReference type="RuleBase" id="RU003651"/>
    </source>
</evidence>
<dbReference type="GO" id="GO:0016887">
    <property type="term" value="F:ATP hydrolysis activity"/>
    <property type="evidence" value="ECO:0007669"/>
    <property type="project" value="InterPro"/>
</dbReference>
<dbReference type="Proteomes" id="UP000887566">
    <property type="component" value="Unplaced"/>
</dbReference>
<dbReference type="InterPro" id="IPR050304">
    <property type="entry name" value="MT-severing_AAA_ATPase"/>
</dbReference>
<dbReference type="GO" id="GO:0007033">
    <property type="term" value="P:vacuole organization"/>
    <property type="evidence" value="ECO:0007669"/>
    <property type="project" value="TreeGrafter"/>
</dbReference>
<dbReference type="Pfam" id="PF00004">
    <property type="entry name" value="AAA"/>
    <property type="match status" value="1"/>
</dbReference>
<evidence type="ECO:0000259" key="2">
    <source>
        <dbReference type="Pfam" id="PF00004"/>
    </source>
</evidence>
<keyword evidence="1" id="KW-0547">Nucleotide-binding</keyword>
<dbReference type="GO" id="GO:0016197">
    <property type="term" value="P:endosomal transport"/>
    <property type="evidence" value="ECO:0007669"/>
    <property type="project" value="TreeGrafter"/>
</dbReference>
<dbReference type="PANTHER" id="PTHR23074">
    <property type="entry name" value="AAA DOMAIN-CONTAINING"/>
    <property type="match status" value="1"/>
</dbReference>
<accession>A0A914VFU5</accession>
<feature type="domain" description="ATPase AAA-type core" evidence="2">
    <location>
        <begin position="36"/>
        <end position="82"/>
    </location>
</feature>
<protein>
    <submittedName>
        <fullName evidence="4">ATPase AAA-type core domain-containing protein</fullName>
    </submittedName>
</protein>
<evidence type="ECO:0000313" key="4">
    <source>
        <dbReference type="WBParaSite" id="PSAMB.scaffold18371size952.g37569.t1"/>
    </source>
</evidence>
<dbReference type="InterPro" id="IPR027417">
    <property type="entry name" value="P-loop_NTPase"/>
</dbReference>
<name>A0A914VFU5_9BILA</name>
<dbReference type="Gene3D" id="1.10.8.60">
    <property type="match status" value="1"/>
</dbReference>
<dbReference type="SUPFAM" id="SSF52540">
    <property type="entry name" value="P-loop containing nucleoside triphosphate hydrolases"/>
    <property type="match status" value="1"/>
</dbReference>
<dbReference type="GO" id="GO:0005524">
    <property type="term" value="F:ATP binding"/>
    <property type="evidence" value="ECO:0007669"/>
    <property type="project" value="UniProtKB-KW"/>
</dbReference>
<dbReference type="PANTHER" id="PTHR23074:SF72">
    <property type="entry name" value="VACUOLAR PROTEIN SORTING-ASSOCIATED PROTEIN 4B"/>
    <property type="match status" value="1"/>
</dbReference>
<comment type="similarity">
    <text evidence="1">Belongs to the AAA ATPase family.</text>
</comment>
<dbReference type="InterPro" id="IPR003959">
    <property type="entry name" value="ATPase_AAA_core"/>
</dbReference>
<dbReference type="PROSITE" id="PS00674">
    <property type="entry name" value="AAA"/>
    <property type="match status" value="1"/>
</dbReference>
<organism evidence="3 4">
    <name type="scientific">Plectus sambesii</name>
    <dbReference type="NCBI Taxonomy" id="2011161"/>
    <lineage>
        <taxon>Eukaryota</taxon>
        <taxon>Metazoa</taxon>
        <taxon>Ecdysozoa</taxon>
        <taxon>Nematoda</taxon>
        <taxon>Chromadorea</taxon>
        <taxon>Plectida</taxon>
        <taxon>Plectina</taxon>
        <taxon>Plectoidea</taxon>
        <taxon>Plectidae</taxon>
        <taxon>Plectus</taxon>
    </lineage>
</organism>
<keyword evidence="3" id="KW-1185">Reference proteome</keyword>
<reference evidence="4" key="1">
    <citation type="submission" date="2022-11" db="UniProtKB">
        <authorList>
            <consortium name="WormBaseParasite"/>
        </authorList>
    </citation>
    <scope>IDENTIFICATION</scope>
</reference>
<dbReference type="AlphaFoldDB" id="A0A914VFU5"/>